<dbReference type="PATRIC" id="fig|28084.5.peg.1860"/>
<dbReference type="NCBIfam" id="TIGR00233">
    <property type="entry name" value="trpS"/>
    <property type="match status" value="1"/>
</dbReference>
<dbReference type="InterPro" id="IPR050203">
    <property type="entry name" value="Trp-tRNA_synthetase"/>
</dbReference>
<keyword evidence="6 10" id="KW-0648">Protein biosynthesis</keyword>
<dbReference type="RefSeq" id="WP_028380432.1">
    <property type="nucleotide sequence ID" value="NZ_CAAAIT010000001.1"/>
</dbReference>
<dbReference type="FunFam" id="1.10.240.10:FF:000005">
    <property type="entry name" value="Tryptophan--tRNA ligase"/>
    <property type="match status" value="1"/>
</dbReference>
<evidence type="ECO:0000256" key="2">
    <source>
        <dbReference type="ARBA" id="ARBA00013161"/>
    </source>
</evidence>
<reference evidence="11 13" key="1">
    <citation type="submission" date="2015-11" db="EMBL/GenBank/DDBJ databases">
        <title>Genomic analysis of 38 Legionella species identifies large and diverse effector repertoires.</title>
        <authorList>
            <person name="Burstein D."/>
            <person name="Amaro F."/>
            <person name="Zusman T."/>
            <person name="Lifshitz Z."/>
            <person name="Cohen O."/>
            <person name="Gilbert J.A."/>
            <person name="Pupko T."/>
            <person name="Shuman H.A."/>
            <person name="Segal G."/>
        </authorList>
    </citation>
    <scope>NUCLEOTIDE SEQUENCE [LARGE SCALE GENOMIC DNA]</scope>
    <source>
        <strain evidence="11 13">ORW</strain>
    </source>
</reference>
<evidence type="ECO:0000256" key="8">
    <source>
        <dbReference type="ARBA" id="ARBA00049929"/>
    </source>
</evidence>
<dbReference type="Gene3D" id="1.10.240.10">
    <property type="entry name" value="Tyrosyl-Transfer RNA Synthetase"/>
    <property type="match status" value="1"/>
</dbReference>
<dbReference type="OrthoDB" id="9801042at2"/>
<dbReference type="GO" id="GO:0004830">
    <property type="term" value="F:tryptophan-tRNA ligase activity"/>
    <property type="evidence" value="ECO:0007669"/>
    <property type="project" value="UniProtKB-UniRule"/>
</dbReference>
<evidence type="ECO:0000313" key="11">
    <source>
        <dbReference type="EMBL" id="KTC79694.1"/>
    </source>
</evidence>
<dbReference type="EMBL" id="LR134173">
    <property type="protein sequence ID" value="VEB37785.1"/>
    <property type="molecule type" value="Genomic_DNA"/>
</dbReference>
<evidence type="ECO:0000256" key="1">
    <source>
        <dbReference type="ARBA" id="ARBA00005594"/>
    </source>
</evidence>
<evidence type="ECO:0000313" key="13">
    <source>
        <dbReference type="Proteomes" id="UP000054921"/>
    </source>
</evidence>
<evidence type="ECO:0000256" key="7">
    <source>
        <dbReference type="ARBA" id="ARBA00023146"/>
    </source>
</evidence>
<dbReference type="GO" id="GO:0006436">
    <property type="term" value="P:tryptophanyl-tRNA aminoacylation"/>
    <property type="evidence" value="ECO:0007669"/>
    <property type="project" value="UniProtKB-UniRule"/>
</dbReference>
<sequence length="404" mass="46118">MSALFSSNKRVVSGMRVSGRLHLGHYHGVIKNWIKLQHQYDCFFFAADWHGLTTQYDEPGFIENHLWDMIIDWLACGVNPGLSRIFIQSWVPEHAELHLLLSMITPLGWLERVPSFKDQQEKIKEKDLSTYGFLGYPLLQSADVLIYHADYVPVGEDQVSHIELTREIARRFNHIYGKEPNFEELAAEAIKKMGKKNSKYYSELRRQFQEHGNHEAIKTAQALLEDQSNLSIGDKERLLGYLEGSGKIILPEPHPLLTETAKMPGLDGQKMSKSYHNTIMLREPPEQVEKKVLTMPTDPARVKRTDPGEPEKCPVWQFHKIYSNNEVKDWVQNGCRSAGIGCIECKRPVVDAINKELQPIQEAISEYESDLSSVKRIVSEGSEAAREVASKNLSTVREVMGLDY</sequence>
<evidence type="ECO:0000256" key="9">
    <source>
        <dbReference type="NCBIfam" id="TIGR00233"/>
    </source>
</evidence>
<dbReference type="InterPro" id="IPR014729">
    <property type="entry name" value="Rossmann-like_a/b/a_fold"/>
</dbReference>
<proteinExistence type="inferred from homology"/>
<dbReference type="CDD" id="cd00806">
    <property type="entry name" value="TrpRS_core"/>
    <property type="match status" value="1"/>
</dbReference>
<dbReference type="Proteomes" id="UP000054921">
    <property type="component" value="Unassembled WGS sequence"/>
</dbReference>
<gene>
    <name evidence="11" type="primary">trpS</name>
    <name evidence="11" type="ORF">Lche_1714</name>
    <name evidence="12" type="ORF">NCTC11976_02392</name>
</gene>
<dbReference type="GO" id="GO:0005524">
    <property type="term" value="F:ATP binding"/>
    <property type="evidence" value="ECO:0007669"/>
    <property type="project" value="UniProtKB-KW"/>
</dbReference>
<dbReference type="AlphaFoldDB" id="A0A0W0S7Y5"/>
<organism evidence="11 13">
    <name type="scientific">Legionella cherrii</name>
    <dbReference type="NCBI Taxonomy" id="28084"/>
    <lineage>
        <taxon>Bacteria</taxon>
        <taxon>Pseudomonadati</taxon>
        <taxon>Pseudomonadota</taxon>
        <taxon>Gammaproteobacteria</taxon>
        <taxon>Legionellales</taxon>
        <taxon>Legionellaceae</taxon>
        <taxon>Legionella</taxon>
    </lineage>
</organism>
<keyword evidence="7 10" id="KW-0030">Aminoacyl-tRNA synthetase</keyword>
<dbReference type="PANTHER" id="PTHR43766:SF1">
    <property type="entry name" value="TRYPTOPHAN--TRNA LIGASE, MITOCHONDRIAL"/>
    <property type="match status" value="1"/>
</dbReference>
<protein>
    <recommendedName>
        <fullName evidence="2 9">Tryptophan--tRNA ligase</fullName>
        <ecNumber evidence="2 9">6.1.1.2</ecNumber>
    </recommendedName>
</protein>
<dbReference type="Proteomes" id="UP000277577">
    <property type="component" value="Chromosome"/>
</dbReference>
<evidence type="ECO:0000256" key="5">
    <source>
        <dbReference type="ARBA" id="ARBA00022840"/>
    </source>
</evidence>
<comment type="catalytic activity">
    <reaction evidence="8">
        <text>tRNA(Trp) + L-tryptophan + ATP = L-tryptophyl-tRNA(Trp) + AMP + diphosphate + H(+)</text>
        <dbReference type="Rhea" id="RHEA:24080"/>
        <dbReference type="Rhea" id="RHEA-COMP:9671"/>
        <dbReference type="Rhea" id="RHEA-COMP:9705"/>
        <dbReference type="ChEBI" id="CHEBI:15378"/>
        <dbReference type="ChEBI" id="CHEBI:30616"/>
        <dbReference type="ChEBI" id="CHEBI:33019"/>
        <dbReference type="ChEBI" id="CHEBI:57912"/>
        <dbReference type="ChEBI" id="CHEBI:78442"/>
        <dbReference type="ChEBI" id="CHEBI:78535"/>
        <dbReference type="ChEBI" id="CHEBI:456215"/>
        <dbReference type="EC" id="6.1.1.2"/>
    </reaction>
</comment>
<evidence type="ECO:0000256" key="6">
    <source>
        <dbReference type="ARBA" id="ARBA00022917"/>
    </source>
</evidence>
<reference evidence="12 14" key="2">
    <citation type="submission" date="2018-12" db="EMBL/GenBank/DDBJ databases">
        <authorList>
            <consortium name="Pathogen Informatics"/>
        </authorList>
    </citation>
    <scope>NUCLEOTIDE SEQUENCE [LARGE SCALE GENOMIC DNA]</scope>
    <source>
        <strain evidence="12 14">NCTC11976</strain>
    </source>
</reference>
<comment type="similarity">
    <text evidence="1 10">Belongs to the class-I aminoacyl-tRNA synthetase family.</text>
</comment>
<dbReference type="PRINTS" id="PR01039">
    <property type="entry name" value="TRNASYNTHTRP"/>
</dbReference>
<dbReference type="InterPro" id="IPR002305">
    <property type="entry name" value="aa-tRNA-synth_Ic"/>
</dbReference>
<keyword evidence="4 10" id="KW-0547">Nucleotide-binding</keyword>
<evidence type="ECO:0000313" key="12">
    <source>
        <dbReference type="EMBL" id="VEB37785.1"/>
    </source>
</evidence>
<evidence type="ECO:0000256" key="4">
    <source>
        <dbReference type="ARBA" id="ARBA00022741"/>
    </source>
</evidence>
<dbReference type="SUPFAM" id="SSF52374">
    <property type="entry name" value="Nucleotidylyl transferase"/>
    <property type="match status" value="1"/>
</dbReference>
<dbReference type="EC" id="6.1.1.2" evidence="2 9"/>
<evidence type="ECO:0000256" key="10">
    <source>
        <dbReference type="RuleBase" id="RU363036"/>
    </source>
</evidence>
<dbReference type="NCBIfam" id="NF008922">
    <property type="entry name" value="PRK12283.1"/>
    <property type="match status" value="1"/>
</dbReference>
<keyword evidence="14" id="KW-1185">Reference proteome</keyword>
<dbReference type="EMBL" id="LNXW01000013">
    <property type="protein sequence ID" value="KTC79694.1"/>
    <property type="molecule type" value="Genomic_DNA"/>
</dbReference>
<dbReference type="STRING" id="28084.Lche_1714"/>
<evidence type="ECO:0000313" key="14">
    <source>
        <dbReference type="Proteomes" id="UP000277577"/>
    </source>
</evidence>
<keyword evidence="5 10" id="KW-0067">ATP-binding</keyword>
<dbReference type="PANTHER" id="PTHR43766">
    <property type="entry name" value="TRYPTOPHAN--TRNA LIGASE, MITOCHONDRIAL"/>
    <property type="match status" value="1"/>
</dbReference>
<name>A0A0W0S7Y5_9GAMM</name>
<dbReference type="Gene3D" id="3.40.50.620">
    <property type="entry name" value="HUPs"/>
    <property type="match status" value="1"/>
</dbReference>
<keyword evidence="3 10" id="KW-0436">Ligase</keyword>
<accession>A0A0W0S7Y5</accession>
<dbReference type="Pfam" id="PF00579">
    <property type="entry name" value="tRNA-synt_1b"/>
    <property type="match status" value="2"/>
</dbReference>
<dbReference type="GO" id="GO:0005829">
    <property type="term" value="C:cytosol"/>
    <property type="evidence" value="ECO:0007669"/>
    <property type="project" value="TreeGrafter"/>
</dbReference>
<dbReference type="InterPro" id="IPR002306">
    <property type="entry name" value="Trp-tRNA-ligase"/>
</dbReference>
<evidence type="ECO:0000256" key="3">
    <source>
        <dbReference type="ARBA" id="ARBA00022598"/>
    </source>
</evidence>